<sequence length="90" mass="10554">DYLLSIDEHLRTSYDVYQNLLDAFDAKDYKDFYERIDHLPTMLDPAFKKAILYLNKHKQAIINALKYPYSNGKLEGNNNLIKVIKRVAFG</sequence>
<evidence type="ECO:0000313" key="3">
    <source>
        <dbReference type="Proteomes" id="UP001264335"/>
    </source>
</evidence>
<dbReference type="RefSeq" id="WP_311932124.1">
    <property type="nucleotide sequence ID" value="NZ_JARPWY010000224.1"/>
</dbReference>
<gene>
    <name evidence="2" type="ORF">P7D79_23360</name>
</gene>
<proteinExistence type="predicted"/>
<feature type="domain" description="Transposase IS204/IS1001/IS1096/IS1165 DDE" evidence="1">
    <location>
        <begin position="3"/>
        <end position="90"/>
    </location>
</feature>
<accession>A0ABD5FGT0</accession>
<dbReference type="Proteomes" id="UP001264335">
    <property type="component" value="Unassembled WGS sequence"/>
</dbReference>
<dbReference type="InterPro" id="IPR047951">
    <property type="entry name" value="Transpos_ISL3"/>
</dbReference>
<feature type="non-terminal residue" evidence="2">
    <location>
        <position position="90"/>
    </location>
</feature>
<reference evidence="2 3" key="1">
    <citation type="submission" date="2023-03" db="EMBL/GenBank/DDBJ databases">
        <authorList>
            <person name="Shen W."/>
            <person name="Cai J."/>
        </authorList>
    </citation>
    <scope>NUCLEOTIDE SEQUENCE [LARGE SCALE GENOMIC DNA]</scope>
    <source>
        <strain evidence="2 3">Y2</strain>
    </source>
</reference>
<name>A0ABD5FGT0_ENTAV</name>
<dbReference type="PANTHER" id="PTHR33498:SF1">
    <property type="entry name" value="TRANSPOSASE FOR INSERTION SEQUENCE ELEMENT IS1557"/>
    <property type="match status" value="1"/>
</dbReference>
<feature type="non-terminal residue" evidence="2">
    <location>
        <position position="1"/>
    </location>
</feature>
<dbReference type="EMBL" id="JARPWY010000224">
    <property type="protein sequence ID" value="MDT2517148.1"/>
    <property type="molecule type" value="Genomic_DNA"/>
</dbReference>
<evidence type="ECO:0000313" key="2">
    <source>
        <dbReference type="EMBL" id="MDT2517148.1"/>
    </source>
</evidence>
<protein>
    <submittedName>
        <fullName evidence="2">Transposase</fullName>
    </submittedName>
</protein>
<dbReference type="InterPro" id="IPR002560">
    <property type="entry name" value="Transposase_DDE"/>
</dbReference>
<dbReference type="AlphaFoldDB" id="A0ABD5FGT0"/>
<organism evidence="2 3">
    <name type="scientific">Enterococcus avium</name>
    <name type="common">Streptococcus avium</name>
    <dbReference type="NCBI Taxonomy" id="33945"/>
    <lineage>
        <taxon>Bacteria</taxon>
        <taxon>Bacillati</taxon>
        <taxon>Bacillota</taxon>
        <taxon>Bacilli</taxon>
        <taxon>Lactobacillales</taxon>
        <taxon>Enterococcaceae</taxon>
        <taxon>Enterococcus</taxon>
    </lineage>
</organism>
<dbReference type="PANTHER" id="PTHR33498">
    <property type="entry name" value="TRANSPOSASE FOR INSERTION SEQUENCE ELEMENT IS1557"/>
    <property type="match status" value="1"/>
</dbReference>
<evidence type="ECO:0000259" key="1">
    <source>
        <dbReference type="Pfam" id="PF01610"/>
    </source>
</evidence>
<comment type="caution">
    <text evidence="2">The sequence shown here is derived from an EMBL/GenBank/DDBJ whole genome shotgun (WGS) entry which is preliminary data.</text>
</comment>
<dbReference type="Pfam" id="PF01610">
    <property type="entry name" value="DDE_Tnp_ISL3"/>
    <property type="match status" value="1"/>
</dbReference>